<keyword evidence="3" id="KW-0808">Transferase</keyword>
<dbReference type="Pfam" id="PF24626">
    <property type="entry name" value="SH3_Tf2-1"/>
    <property type="match status" value="1"/>
</dbReference>
<accession>A0A6L2N5B1</accession>
<dbReference type="EMBL" id="BKCJ010008273">
    <property type="protein sequence ID" value="GEU81406.1"/>
    <property type="molecule type" value="Genomic_DNA"/>
</dbReference>
<dbReference type="GO" id="GO:0003964">
    <property type="term" value="F:RNA-directed DNA polymerase activity"/>
    <property type="evidence" value="ECO:0007669"/>
    <property type="project" value="UniProtKB-KW"/>
</dbReference>
<proteinExistence type="predicted"/>
<dbReference type="SUPFAM" id="SSF56672">
    <property type="entry name" value="DNA/RNA polymerases"/>
    <property type="match status" value="1"/>
</dbReference>
<evidence type="ECO:0000259" key="2">
    <source>
        <dbReference type="Pfam" id="PF24626"/>
    </source>
</evidence>
<keyword evidence="3" id="KW-0548">Nucleotidyltransferase</keyword>
<gene>
    <name evidence="3" type="ORF">Tci_053384</name>
</gene>
<dbReference type="AlphaFoldDB" id="A0A6L2N5B1"/>
<evidence type="ECO:0000256" key="1">
    <source>
        <dbReference type="SAM" id="MobiDB-lite"/>
    </source>
</evidence>
<organism evidence="3">
    <name type="scientific">Tanacetum cinerariifolium</name>
    <name type="common">Dalmatian daisy</name>
    <name type="synonym">Chrysanthemum cinerariifolium</name>
    <dbReference type="NCBI Taxonomy" id="118510"/>
    <lineage>
        <taxon>Eukaryota</taxon>
        <taxon>Viridiplantae</taxon>
        <taxon>Streptophyta</taxon>
        <taxon>Embryophyta</taxon>
        <taxon>Tracheophyta</taxon>
        <taxon>Spermatophyta</taxon>
        <taxon>Magnoliopsida</taxon>
        <taxon>eudicotyledons</taxon>
        <taxon>Gunneridae</taxon>
        <taxon>Pentapetalae</taxon>
        <taxon>asterids</taxon>
        <taxon>campanulids</taxon>
        <taxon>Asterales</taxon>
        <taxon>Asteraceae</taxon>
        <taxon>Asteroideae</taxon>
        <taxon>Anthemideae</taxon>
        <taxon>Anthemidinae</taxon>
        <taxon>Tanacetum</taxon>
    </lineage>
</organism>
<comment type="caution">
    <text evidence="3">The sequence shown here is derived from an EMBL/GenBank/DDBJ whole genome shotgun (WGS) entry which is preliminary data.</text>
</comment>
<evidence type="ECO:0000313" key="3">
    <source>
        <dbReference type="EMBL" id="GEU81406.1"/>
    </source>
</evidence>
<feature type="region of interest" description="Disordered" evidence="1">
    <location>
        <begin position="463"/>
        <end position="484"/>
    </location>
</feature>
<keyword evidence="3" id="KW-0695">RNA-directed DNA polymerase</keyword>
<name>A0A6L2N5B1_TANCI</name>
<dbReference type="PANTHER" id="PTHR46148">
    <property type="entry name" value="CHROMO DOMAIN-CONTAINING PROTEIN"/>
    <property type="match status" value="1"/>
</dbReference>
<sequence>MVRAAVLTQSKPVSITAVRPVCAVVPKIMVTRPRHAHSIFRKSKSPIRWHITRSPSPKTSNSPPRVTTVKAPVVTTAQDQTVSGKDNSNPLMADNLPKIVWYSTYHVTLNKELASPKANDSWHKLLLFSLMTWCCSVNAVSYIKYALTVNPHIYVSCIKQFWNTVTVKQLNDVTRLQALVDRKKVVVTEAAIREVLRLDDAEGVDCLPNEEIFAELARMGYEKPSTKLIFYKAFFSSQWKFLIHTILQSMSAKSTSWNEFSSTMVSAVIYLSTGRDLSTHTTKYISPALTQKVFANMRRVGKGCSGVETPLFEGMLVEGEPEVQGDAKEQVQDNVDDAAQGADTAVLGDDVQDQSIPSPTPPTPPQQQLQDIPSTSQVQSPPPQPQSPPPTQPQGADFPMNLLQEALDACAALTRRVEHLEYDKVAHDLKIIKLKTRVKKLEKANKVKALKLRRLRKVGTSERVDTSDDTIREDEEEKKAEEVKDITGDAQVEGRQAEIYQIDIDHVSKVLSMQEAEPEVQEVVEVVTTAKLITEVVATVSESVSAASVTIAAVPAATITAAPEHVEMDEAYARKLHEELNQDIDWDVAIDHVKQMAKEDPFVQRYQVMKKRPQTEAPARRSMIMYLKNTAGFRLDYFKGMSYDVIRLIFEPKFNSNIEFLLKSKEQIEEEENRALEKQCLEDQMDKIKSGRIKGLSIVKKGLKVRSCWNLKDPKSKDLSIHFGKKGKLAPRYVGPFKILERIDPIAYMLRLPDKLNSVHDTFHVSTLKRRLAGANLHVPLDEIKVDKTLRFVEEPVEIMDREIKKLKCRKIALVKLRWHSKHGPEFTWEHEDQMRIKYPQLFVDQDVRMFACNDVDMNCLHFNVRRLLDFVDVFGNMEYEEHLRLILGLRKNKGLYTKFSKCEFWLLKVQFLGYVVDSQGIHVDTTKIHEPRVEAPKKEKVKDENLLSMDKEFENRLGGTLCIRGKSWLPRVRNLGELIKHEPHKPNYFIHPVIG</sequence>
<dbReference type="Gene3D" id="3.30.70.270">
    <property type="match status" value="1"/>
</dbReference>
<protein>
    <submittedName>
        <fullName evidence="3">Putative reverse transcriptase domain-containing protein</fullName>
    </submittedName>
</protein>
<feature type="compositionally biased region" description="Pro residues" evidence="1">
    <location>
        <begin position="380"/>
        <end position="392"/>
    </location>
</feature>
<dbReference type="InterPro" id="IPR056924">
    <property type="entry name" value="SH3_Tf2-1"/>
</dbReference>
<feature type="region of interest" description="Disordered" evidence="1">
    <location>
        <begin position="350"/>
        <end position="398"/>
    </location>
</feature>
<dbReference type="InterPro" id="IPR043128">
    <property type="entry name" value="Rev_trsase/Diguanyl_cyclase"/>
</dbReference>
<reference evidence="3" key="1">
    <citation type="journal article" date="2019" name="Sci. Rep.">
        <title>Draft genome of Tanacetum cinerariifolium, the natural source of mosquito coil.</title>
        <authorList>
            <person name="Yamashiro T."/>
            <person name="Shiraishi A."/>
            <person name="Satake H."/>
            <person name="Nakayama K."/>
        </authorList>
    </citation>
    <scope>NUCLEOTIDE SEQUENCE</scope>
</reference>
<dbReference type="InterPro" id="IPR043502">
    <property type="entry name" value="DNA/RNA_pol_sf"/>
</dbReference>
<feature type="domain" description="Tf2-1-like SH3-like" evidence="2">
    <location>
        <begin position="722"/>
        <end position="770"/>
    </location>
</feature>
<feature type="compositionally biased region" description="Low complexity" evidence="1">
    <location>
        <begin position="366"/>
        <end position="379"/>
    </location>
</feature>
<dbReference type="PANTHER" id="PTHR46148:SF59">
    <property type="entry name" value="NUCLEOTIDYLTRANSFERASE, RIBONUCLEASE H"/>
    <property type="match status" value="1"/>
</dbReference>